<dbReference type="Proteomes" id="UP000283709">
    <property type="component" value="Unassembled WGS sequence"/>
</dbReference>
<accession>A0A420FCM6</accession>
<dbReference type="AlphaFoldDB" id="A0A420FCM6"/>
<sequence>MMKTGYRAGYWIAEWDDGTDACMDDLTQRCPQLLIGRYVAIASCDSGPYTPTADEFAAGWSKIEALAISPKVEAVSQLPAPGFDEWYVYDWSNGLAPHANFVNRWGFSALNSDDEYTNTFWDQVTRRAPLHVLGAGCPALFLVTRDEALFKAVIART</sequence>
<dbReference type="EMBL" id="MCAS01000068">
    <property type="protein sequence ID" value="RKF30684.1"/>
    <property type="molecule type" value="Genomic_DNA"/>
</dbReference>
<proteinExistence type="predicted"/>
<protein>
    <submittedName>
        <fullName evidence="1">Uncharacterized protein</fullName>
    </submittedName>
</protein>
<evidence type="ECO:0000313" key="1">
    <source>
        <dbReference type="EMBL" id="RKF30684.1"/>
    </source>
</evidence>
<comment type="caution">
    <text evidence="1">The sequence shown here is derived from an EMBL/GenBank/DDBJ whole genome shotgun (WGS) entry which is preliminary data.</text>
</comment>
<organism evidence="1 2">
    <name type="scientific">Paraburkholderia fungorum</name>
    <dbReference type="NCBI Taxonomy" id="134537"/>
    <lineage>
        <taxon>Bacteria</taxon>
        <taxon>Pseudomonadati</taxon>
        <taxon>Pseudomonadota</taxon>
        <taxon>Betaproteobacteria</taxon>
        <taxon>Burkholderiales</taxon>
        <taxon>Burkholderiaceae</taxon>
        <taxon>Paraburkholderia</taxon>
    </lineage>
</organism>
<gene>
    <name evidence="1" type="ORF">BCY88_13640</name>
</gene>
<name>A0A420FCM6_9BURK</name>
<reference evidence="1 2" key="1">
    <citation type="submission" date="2016-07" db="EMBL/GenBank/DDBJ databases">
        <title>Genome analysis of Burkholderia fungorum ES3-20.</title>
        <authorList>
            <person name="Xu D."/>
            <person name="Yao R."/>
            <person name="Zheng S."/>
        </authorList>
    </citation>
    <scope>NUCLEOTIDE SEQUENCE [LARGE SCALE GENOMIC DNA]</scope>
    <source>
        <strain evidence="1 2">ES3-20</strain>
    </source>
</reference>
<evidence type="ECO:0000313" key="2">
    <source>
        <dbReference type="Proteomes" id="UP000283709"/>
    </source>
</evidence>